<proteinExistence type="predicted"/>
<dbReference type="EMBL" id="JBAKAX010000006">
    <property type="protein sequence ID" value="MEL0604161.1"/>
    <property type="molecule type" value="Genomic_DNA"/>
</dbReference>
<keyword evidence="2" id="KW-1185">Reference proteome</keyword>
<organism evidence="1 2">
    <name type="scientific">Pseudoalteromonas undina</name>
    <dbReference type="NCBI Taxonomy" id="43660"/>
    <lineage>
        <taxon>Bacteria</taxon>
        <taxon>Pseudomonadati</taxon>
        <taxon>Pseudomonadota</taxon>
        <taxon>Gammaproteobacteria</taxon>
        <taxon>Alteromonadales</taxon>
        <taxon>Pseudoalteromonadaceae</taxon>
        <taxon>Pseudoalteromonas</taxon>
    </lineage>
</organism>
<comment type="caution">
    <text evidence="1">The sequence shown here is derived from an EMBL/GenBank/DDBJ whole genome shotgun (WGS) entry which is preliminary data.</text>
</comment>
<protein>
    <submittedName>
        <fullName evidence="1">Site-specific integrase</fullName>
    </submittedName>
</protein>
<evidence type="ECO:0000313" key="1">
    <source>
        <dbReference type="EMBL" id="MEL0604161.1"/>
    </source>
</evidence>
<dbReference type="Proteomes" id="UP001374952">
    <property type="component" value="Unassembled WGS sequence"/>
</dbReference>
<reference evidence="1" key="1">
    <citation type="submission" date="2024-02" db="EMBL/GenBank/DDBJ databases">
        <title>Bacteria isolated from the canopy kelp, Nereocystis luetkeana.</title>
        <authorList>
            <person name="Pfister C.A."/>
            <person name="Younker I.T."/>
            <person name="Light S.H."/>
        </authorList>
    </citation>
    <scope>NUCLEOTIDE SEQUENCE</scope>
    <source>
        <strain evidence="1">TN.2.01</strain>
    </source>
</reference>
<sequence length="334" mass="38025">MKSRLKKIMDHDVKQLPATKQNLIHTVRVDNKCPIFNYIHSLNADTSKQTAIRCLQAIAKHNNYSSFYDINWREITSVDISSLINTLKDKDLSPKSISLYVSIAKSVCEHAYLLGQISRLQLDGVLKVKGSTGSRIKKHKVIDRNEFQALLLRIETSNPFNKIKLIRDKAIFHLLIGTGLRRNELANIQLSSLDIEISKRRTIFISSQYIKVVGKGNKERYIALHPVTKAALEDWINIRGILSGPIFIKVSKNGSFSIRENNFLTGNAIYELCRKYNTVAPHSLRRSYATWLDDKGVKISRISKLLGHAKEVTTALYIVNDEEKAYEDVLNSLF</sequence>
<evidence type="ECO:0000313" key="2">
    <source>
        <dbReference type="Proteomes" id="UP001374952"/>
    </source>
</evidence>
<name>A0ACC6R2Y2_9GAMM</name>
<accession>A0ACC6R2Y2</accession>
<gene>
    <name evidence="1" type="ORF">V6250_08275</name>
</gene>